<dbReference type="InterPro" id="IPR018392">
    <property type="entry name" value="LysM"/>
</dbReference>
<dbReference type="CDD" id="cd00118">
    <property type="entry name" value="LysM"/>
    <property type="match status" value="1"/>
</dbReference>
<keyword evidence="4" id="KW-1185">Reference proteome</keyword>
<evidence type="ECO:0000313" key="3">
    <source>
        <dbReference type="EMBL" id="ACT51344.1"/>
    </source>
</evidence>
<reference evidence="4" key="1">
    <citation type="submission" date="2009-07" db="EMBL/GenBank/DDBJ databases">
        <title>Complete sequence of chromosome of Methylovorus sp. SIP3-4.</title>
        <authorList>
            <person name="Lucas S."/>
            <person name="Copeland A."/>
            <person name="Lapidus A."/>
            <person name="Glavina del Rio T."/>
            <person name="Tice H."/>
            <person name="Bruce D."/>
            <person name="Goodwin L."/>
            <person name="Pitluck S."/>
            <person name="Clum A."/>
            <person name="Larimer F."/>
            <person name="Land M."/>
            <person name="Hauser L."/>
            <person name="Kyrpides N."/>
            <person name="Mikhailova N."/>
            <person name="Kayluzhnaya M."/>
            <person name="Chistoserdova L."/>
        </authorList>
    </citation>
    <scope>NUCLEOTIDE SEQUENCE [LARGE SCALE GENOMIC DNA]</scope>
    <source>
        <strain evidence="4">SIP3-4</strain>
    </source>
</reference>
<name>C6X817_METGS</name>
<proteinExistence type="predicted"/>
<dbReference type="KEGG" id="mei:Msip34_2102"/>
<dbReference type="OrthoDB" id="1523598at2"/>
<dbReference type="Pfam" id="PF01476">
    <property type="entry name" value="LysM"/>
    <property type="match status" value="1"/>
</dbReference>
<dbReference type="InterPro" id="IPR036779">
    <property type="entry name" value="LysM_dom_sf"/>
</dbReference>
<reference evidence="3 4" key="2">
    <citation type="journal article" date="2011" name="J. Bacteriol.">
        <title>Genomes of three methylotrophs from a single niche uncover genetic and metabolic divergence of Methylophilaceae.</title>
        <authorList>
            <person name="Lapidus A."/>
            <person name="Clum A."/>
            <person name="Labutti K."/>
            <person name="Kaluzhnaya M.G."/>
            <person name="Lim S."/>
            <person name="Beck D.A."/>
            <person name="Glavina Del Rio T."/>
            <person name="Nolan M."/>
            <person name="Mavromatis K."/>
            <person name="Huntemann M."/>
            <person name="Lucas S."/>
            <person name="Lidstrom M.E."/>
            <person name="Ivanova N."/>
            <person name="Chistoserdova L."/>
        </authorList>
    </citation>
    <scope>NUCLEOTIDE SEQUENCE [LARGE SCALE GENOMIC DNA]</scope>
    <source>
        <strain evidence="3 4">SIP3-4</strain>
    </source>
</reference>
<dbReference type="InterPro" id="IPR024408">
    <property type="entry name" value="Muramidase"/>
</dbReference>
<dbReference type="SMART" id="SM00257">
    <property type="entry name" value="LysM"/>
    <property type="match status" value="1"/>
</dbReference>
<dbReference type="Proteomes" id="UP000002743">
    <property type="component" value="Chromosome"/>
</dbReference>
<dbReference type="HOGENOM" id="CLU_617927_0_0_4"/>
<feature type="region of interest" description="Disordered" evidence="1">
    <location>
        <begin position="158"/>
        <end position="186"/>
    </location>
</feature>
<dbReference type="AlphaFoldDB" id="C6X817"/>
<feature type="domain" description="LysM" evidence="2">
    <location>
        <begin position="3"/>
        <end position="47"/>
    </location>
</feature>
<dbReference type="Pfam" id="PF11860">
    <property type="entry name" value="Muramidase"/>
    <property type="match status" value="1"/>
</dbReference>
<dbReference type="PROSITE" id="PS51782">
    <property type="entry name" value="LYSM"/>
    <property type="match status" value="1"/>
</dbReference>
<organism evidence="3 4">
    <name type="scientific">Methylovorus glucosotrophus (strain SIP3-4)</name>
    <dbReference type="NCBI Taxonomy" id="582744"/>
    <lineage>
        <taxon>Bacteria</taxon>
        <taxon>Pseudomonadati</taxon>
        <taxon>Pseudomonadota</taxon>
        <taxon>Betaproteobacteria</taxon>
        <taxon>Nitrosomonadales</taxon>
        <taxon>Methylophilaceae</taxon>
        <taxon>Methylovorus</taxon>
    </lineage>
</organism>
<dbReference type="eggNOG" id="COG1388">
    <property type="taxonomic scope" value="Bacteria"/>
</dbReference>
<accession>C6X817</accession>
<dbReference type="SUPFAM" id="SSF54106">
    <property type="entry name" value="LysM domain"/>
    <property type="match status" value="1"/>
</dbReference>
<dbReference type="EMBL" id="CP001674">
    <property type="protein sequence ID" value="ACT51344.1"/>
    <property type="molecule type" value="Genomic_DNA"/>
</dbReference>
<dbReference type="RefSeq" id="WP_015830691.1">
    <property type="nucleotide sequence ID" value="NC_012969.1"/>
</dbReference>
<evidence type="ECO:0000313" key="4">
    <source>
        <dbReference type="Proteomes" id="UP000002743"/>
    </source>
</evidence>
<dbReference type="STRING" id="582744.Msip34_2102"/>
<sequence precursor="true">MSQTHTVAKGETLSSIARHYGKTPGELAEINALPNPDKLKTGQLLYLSKEEANAVQVLLLDALRYPIEGLTCHLKFDDKVIVAKTDARGMLPKIITANIASAVEVWVENKASALKKIGSTVSGLGHQWFTLISPGIKLMAELAAHDEGQAQKKITPANSAQKMHHGKAEGQAIQPGHPVKKRKSQAHNTEVLEMEVPQGLIDLFKHYRDEPVTEESWKIEANILICDPKVLKAIHHVESSGSGFSQMQLKDGTRLPKILFERHLFHRLTCGNGPLPNSKKHKRHGIGVAGCQSPHDQDPDICWPSGYILSRKKLGEENARMPDGVVEKSDLYGNERANYFKLLKAYRLNPEAALKACSWGAFQILGMNYAIAGDYDNAQLFVRDMCTSEAKQLTILRQFIDKNSRLRKAVQDKDWDKIAYHYNGPKYAENHYQIKLKEAYEKL</sequence>
<gene>
    <name evidence="3" type="ordered locus">Msip34_2102</name>
</gene>
<evidence type="ECO:0000256" key="1">
    <source>
        <dbReference type="SAM" id="MobiDB-lite"/>
    </source>
</evidence>
<evidence type="ECO:0000259" key="2">
    <source>
        <dbReference type="PROSITE" id="PS51782"/>
    </source>
</evidence>
<dbReference type="Gene3D" id="3.10.350.10">
    <property type="entry name" value="LysM domain"/>
    <property type="match status" value="1"/>
</dbReference>
<protein>
    <submittedName>
        <fullName evidence="3">Peptidoglycan-binding LysM</fullName>
    </submittedName>
</protein>